<dbReference type="InterPro" id="IPR025827">
    <property type="entry name" value="Zn_ribbon_recom_dom"/>
</dbReference>
<dbReference type="RefSeq" id="WP_184668801.1">
    <property type="nucleotide sequence ID" value="NZ_BAABAI010000045.1"/>
</dbReference>
<dbReference type="EMBL" id="JACHJS010000001">
    <property type="protein sequence ID" value="MBB4965312.1"/>
    <property type="molecule type" value="Genomic_DNA"/>
</dbReference>
<dbReference type="Gene3D" id="3.40.50.1390">
    <property type="entry name" value="Resolvase, N-terminal catalytic domain"/>
    <property type="match status" value="1"/>
</dbReference>
<dbReference type="InterPro" id="IPR038109">
    <property type="entry name" value="DNA_bind_recomb_sf"/>
</dbReference>
<dbReference type="InterPro" id="IPR011109">
    <property type="entry name" value="DNA_bind_recombinase_dom"/>
</dbReference>
<dbReference type="PROSITE" id="PS51737">
    <property type="entry name" value="RECOMBINASE_DNA_BIND"/>
    <property type="match status" value="1"/>
</dbReference>
<dbReference type="GO" id="GO:0000150">
    <property type="term" value="F:DNA strand exchange activity"/>
    <property type="evidence" value="ECO:0007669"/>
    <property type="project" value="InterPro"/>
</dbReference>
<dbReference type="InterPro" id="IPR006119">
    <property type="entry name" value="Resolv_N"/>
</dbReference>
<dbReference type="Pfam" id="PF00239">
    <property type="entry name" value="Resolvase"/>
    <property type="match status" value="1"/>
</dbReference>
<protein>
    <submittedName>
        <fullName evidence="2">DNA invertase Pin-like site-specific DNA recombinase</fullName>
    </submittedName>
</protein>
<dbReference type="SMART" id="SM00857">
    <property type="entry name" value="Resolvase"/>
    <property type="match status" value="1"/>
</dbReference>
<dbReference type="PANTHER" id="PTHR30461">
    <property type="entry name" value="DNA-INVERTASE FROM LAMBDOID PROPHAGE"/>
    <property type="match status" value="1"/>
</dbReference>
<sequence>MAAKTDDDQALFDEWLRSERDKAERGKSQDPYVHLGLRFAFYGRTSTTRHQDARSSRAWQLDVAWRVVDGHGTIVESFFDEGCSRLRSWDRRPEAARLLAALADPARRIEAVVLGEFERGFAGRQIWQVAKVLTEHDVRLWLPETDGPVDFDDPEHRNLMRTLAAQSQREAIRSRTRSLEAMRAQTREQGRYLGGRAPYGYRLVDGGPHPNRAHAKWGRRLQRLEPDPATAPHVTWIFEQRVAGRSLAGIARALNERGVPSPSQVDRDRNRHRVGSVWAVPTVAAILGNPRYTGRQVWNRVTNDRENTPLTSKRAAQRPNAIDRWAVSASLAHTPLVGTRVFTAAQKVRAARPTGDGGGRTYLLSGLAVCGICGRRMDSHWVHGRAGYRCRHGRTSASAPDPAADRMLYWREDVLLTRLATALASHRGDEVAARDVPGLLRESGRSVVCHRETAEWDARPVGKSPVQTGS</sequence>
<dbReference type="InterPro" id="IPR050639">
    <property type="entry name" value="SSR_resolvase"/>
</dbReference>
<dbReference type="Gene3D" id="3.90.1750.20">
    <property type="entry name" value="Putative Large Serine Recombinase, Chain B, Domain 2"/>
    <property type="match status" value="1"/>
</dbReference>
<dbReference type="SUPFAM" id="SSF53041">
    <property type="entry name" value="Resolvase-like"/>
    <property type="match status" value="1"/>
</dbReference>
<dbReference type="Pfam" id="PF13408">
    <property type="entry name" value="Zn_ribbon_recom"/>
    <property type="match status" value="1"/>
</dbReference>
<dbReference type="GO" id="GO:0003677">
    <property type="term" value="F:DNA binding"/>
    <property type="evidence" value="ECO:0007669"/>
    <property type="project" value="InterPro"/>
</dbReference>
<organism evidence="2 3">
    <name type="scientific">Saccharothrix violaceirubra</name>
    <dbReference type="NCBI Taxonomy" id="413306"/>
    <lineage>
        <taxon>Bacteria</taxon>
        <taxon>Bacillati</taxon>
        <taxon>Actinomycetota</taxon>
        <taxon>Actinomycetes</taxon>
        <taxon>Pseudonocardiales</taxon>
        <taxon>Pseudonocardiaceae</taxon>
        <taxon>Saccharothrix</taxon>
    </lineage>
</organism>
<evidence type="ECO:0000313" key="3">
    <source>
        <dbReference type="Proteomes" id="UP000542674"/>
    </source>
</evidence>
<reference evidence="2 3" key="1">
    <citation type="submission" date="2020-08" db="EMBL/GenBank/DDBJ databases">
        <title>Sequencing the genomes of 1000 actinobacteria strains.</title>
        <authorList>
            <person name="Klenk H.-P."/>
        </authorList>
    </citation>
    <scope>NUCLEOTIDE SEQUENCE [LARGE SCALE GENOMIC DNA]</scope>
    <source>
        <strain evidence="2 3">DSM 45084</strain>
    </source>
</reference>
<dbReference type="AlphaFoldDB" id="A0A7W7WVV8"/>
<name>A0A7W7WVV8_9PSEU</name>
<dbReference type="Proteomes" id="UP000542674">
    <property type="component" value="Unassembled WGS sequence"/>
</dbReference>
<evidence type="ECO:0000259" key="1">
    <source>
        <dbReference type="PROSITE" id="PS51737"/>
    </source>
</evidence>
<dbReference type="PANTHER" id="PTHR30461:SF23">
    <property type="entry name" value="DNA RECOMBINASE-RELATED"/>
    <property type="match status" value="1"/>
</dbReference>
<dbReference type="InterPro" id="IPR036162">
    <property type="entry name" value="Resolvase-like_N_sf"/>
</dbReference>
<gene>
    <name evidence="2" type="ORF">F4559_002671</name>
</gene>
<comment type="caution">
    <text evidence="2">The sequence shown here is derived from an EMBL/GenBank/DDBJ whole genome shotgun (WGS) entry which is preliminary data.</text>
</comment>
<proteinExistence type="predicted"/>
<feature type="domain" description="Recombinase" evidence="1">
    <location>
        <begin position="198"/>
        <end position="355"/>
    </location>
</feature>
<accession>A0A7W7WVV8</accession>
<dbReference type="Pfam" id="PF07508">
    <property type="entry name" value="Recombinase"/>
    <property type="match status" value="1"/>
</dbReference>
<evidence type="ECO:0000313" key="2">
    <source>
        <dbReference type="EMBL" id="MBB4965312.1"/>
    </source>
</evidence>
<keyword evidence="3" id="KW-1185">Reference proteome</keyword>